<evidence type="ECO:0000313" key="2">
    <source>
        <dbReference type="Proteomes" id="UP000243416"/>
    </source>
</evidence>
<gene>
    <name evidence="1" type="ORF">ACY05_03055</name>
</gene>
<reference evidence="1 2" key="1">
    <citation type="journal article" date="2016" name="ISME J.">
        <title>Integrated multi-omics analyses reveal the biochemical mechanisms and phylogenetic relevance of anaerobic androgen biodegradation in the environment.</title>
        <authorList>
            <person name="Yang F.C."/>
            <person name="Chen Y.L."/>
            <person name="Tang S.L."/>
            <person name="Yu C.P."/>
            <person name="Wang P.H."/>
            <person name="Ismail W."/>
            <person name="Wang C.H."/>
            <person name="Ding J.Y."/>
            <person name="Yang C.Y."/>
            <person name="Yang C.Y."/>
            <person name="Chiang Y.R."/>
        </authorList>
    </citation>
    <scope>NUCLEOTIDE SEQUENCE [LARGE SCALE GENOMIC DNA]</scope>
    <source>
        <strain evidence="1 2">DSM 13999</strain>
    </source>
</reference>
<dbReference type="EMBL" id="LFZK01000001">
    <property type="protein sequence ID" value="KYC29614.1"/>
    <property type="molecule type" value="Genomic_DNA"/>
</dbReference>
<evidence type="ECO:0000313" key="1">
    <source>
        <dbReference type="EMBL" id="KYC29614.1"/>
    </source>
</evidence>
<proteinExistence type="predicted"/>
<name>A0A656Z9H7_9PROT</name>
<sequence length="518" mass="55292">MKVMIKAALVVGLFASVLLTGCNGDSSNDGAPPEAGSGTSPQQGSVANPLVAPPSSNGLGMISVSSTMFPLGLVGYTADEYFISGNAVRYAPDEQGLPEDGRWNLHPVPDSKPYKTRIVVYRPKNPAKFNGTVVVEWLNVSGGLDAAPGWINAHTELIRSGYAWVGVSAQKEGIDGGGAISMMDLPLKTFDWFRYGSLRHPGNPYSFDIFSQAAQAIRHPQGLNPLDGLTIKKMIASGQSQSAMYMTTYINGISPLTRLFDGFMIHSRPFGMGSLDKAGVDPTASMDLAMKVRTDQAPVMLLQTESENFLLNYYSSRQDDDDNFRLWEMAGTSHADLYTLTGLFDIYGNDIKNAQVTENKEPMPGIVTCAKPVNSGPQHFIASAAYAALNNWVTAGVRPAIAPRLTVNPAGTDYVRDAHGNVLGGIRTPYVDVPTATISAYGQPGSMEEMGNDAQSFCFLFGTTALFATLPDTPSYQTHTAYVNAVKASANAAAAQGFLLPADVRLIVKAAEASTVGY</sequence>
<dbReference type="PROSITE" id="PS51257">
    <property type="entry name" value="PROKAR_LIPOPROTEIN"/>
    <property type="match status" value="1"/>
</dbReference>
<dbReference type="AlphaFoldDB" id="A0A656Z9H7"/>
<keyword evidence="2" id="KW-1185">Reference proteome</keyword>
<dbReference type="Pfam" id="PF20091">
    <property type="entry name" value="Abhydrolase_10"/>
    <property type="match status" value="1"/>
</dbReference>
<organism evidence="1 2">
    <name type="scientific">Sterolibacterium denitrificans</name>
    <dbReference type="NCBI Taxonomy" id="157592"/>
    <lineage>
        <taxon>Bacteria</taxon>
        <taxon>Pseudomonadati</taxon>
        <taxon>Pseudomonadota</taxon>
        <taxon>Betaproteobacteria</taxon>
        <taxon>Nitrosomonadales</taxon>
        <taxon>Sterolibacteriaceae</taxon>
        <taxon>Sterolibacterium</taxon>
    </lineage>
</organism>
<accession>A0A656Z9H7</accession>
<dbReference type="Proteomes" id="UP000243416">
    <property type="component" value="Unassembled WGS sequence"/>
</dbReference>
<dbReference type="InterPro" id="IPR045394">
    <property type="entry name" value="Abhydrolase_dom"/>
</dbReference>
<dbReference type="ESTHER" id="9prot-a0a656z9h7">
    <property type="family name" value="Abhydrolase_10"/>
</dbReference>
<comment type="caution">
    <text evidence="1">The sequence shown here is derived from an EMBL/GenBank/DDBJ whole genome shotgun (WGS) entry which is preliminary data.</text>
</comment>
<protein>
    <submittedName>
        <fullName evidence="1">Uncharacterized protein</fullName>
    </submittedName>
</protein>